<evidence type="ECO:0000313" key="4">
    <source>
        <dbReference type="Proteomes" id="UP001583177"/>
    </source>
</evidence>
<dbReference type="InterPro" id="IPR032675">
    <property type="entry name" value="LRR_dom_sf"/>
</dbReference>
<feature type="region of interest" description="Disordered" evidence="1">
    <location>
        <begin position="1"/>
        <end position="44"/>
    </location>
</feature>
<dbReference type="EMBL" id="JAWRVE010000081">
    <property type="protein sequence ID" value="KAL1862489.1"/>
    <property type="molecule type" value="Genomic_DNA"/>
</dbReference>
<gene>
    <name evidence="3" type="ORF">Daus18300_008586</name>
</gene>
<dbReference type="Pfam" id="PF25353">
    <property type="entry name" value="PH_2nd_LRR"/>
    <property type="match status" value="1"/>
</dbReference>
<evidence type="ECO:0000256" key="1">
    <source>
        <dbReference type="SAM" id="MobiDB-lite"/>
    </source>
</evidence>
<feature type="compositionally biased region" description="Gly residues" evidence="1">
    <location>
        <begin position="1183"/>
        <end position="1194"/>
    </location>
</feature>
<dbReference type="Gene3D" id="3.80.10.10">
    <property type="entry name" value="Ribonuclease Inhibitor"/>
    <property type="match status" value="1"/>
</dbReference>
<dbReference type="PANTHER" id="PTHR24114:SF2">
    <property type="entry name" value="F-BOX DOMAIN-CONTAINING PROTEIN-RELATED"/>
    <property type="match status" value="1"/>
</dbReference>
<dbReference type="InterPro" id="IPR057334">
    <property type="entry name" value="PH_2nd_LRR"/>
</dbReference>
<dbReference type="Proteomes" id="UP001583177">
    <property type="component" value="Unassembled WGS sequence"/>
</dbReference>
<dbReference type="SUPFAM" id="SSF52047">
    <property type="entry name" value="RNI-like"/>
    <property type="match status" value="1"/>
</dbReference>
<keyword evidence="4" id="KW-1185">Reference proteome</keyword>
<feature type="region of interest" description="Disordered" evidence="1">
    <location>
        <begin position="1169"/>
        <end position="1212"/>
    </location>
</feature>
<feature type="region of interest" description="Disordered" evidence="1">
    <location>
        <begin position="60"/>
        <end position="102"/>
    </location>
</feature>
<feature type="compositionally biased region" description="Low complexity" evidence="1">
    <location>
        <begin position="1230"/>
        <end position="1241"/>
    </location>
</feature>
<feature type="region of interest" description="Disordered" evidence="1">
    <location>
        <begin position="1224"/>
        <end position="1244"/>
    </location>
</feature>
<feature type="compositionally biased region" description="Low complexity" evidence="1">
    <location>
        <begin position="23"/>
        <end position="39"/>
    </location>
</feature>
<evidence type="ECO:0000259" key="2">
    <source>
        <dbReference type="Pfam" id="PF25353"/>
    </source>
</evidence>
<accession>A0ABR3WHQ3</accession>
<organism evidence="3 4">
    <name type="scientific">Diaporthe australafricana</name>
    <dbReference type="NCBI Taxonomy" id="127596"/>
    <lineage>
        <taxon>Eukaryota</taxon>
        <taxon>Fungi</taxon>
        <taxon>Dikarya</taxon>
        <taxon>Ascomycota</taxon>
        <taxon>Pezizomycotina</taxon>
        <taxon>Sordariomycetes</taxon>
        <taxon>Sordariomycetidae</taxon>
        <taxon>Diaporthales</taxon>
        <taxon>Diaporthaceae</taxon>
        <taxon>Diaporthe</taxon>
    </lineage>
</organism>
<sequence>MDLLKWKRQSSAPSLPGLAALDSPTTTSSSPAGSSPASSIHENRNSGFFTTVKRSLSRASTAPLTELEDAPTLGSPGRKVLHKQRGSFSSFDSMQRRSSITSSGASRISRTYSMSFTSSRSSTVGIDWKTAIDWKTQHVEAHCALEADPQVLRSKPTYLVVTQDYIVKMKTKNEALTTFPQISSGPGKENTSLVPPPEPMLVIPVHMVVSVFLAESSRPSFGIEIWWKSSSARTAYNSTQIFFCLPKERSDHMTKISQQLKAKVHEFPEASLVPLEVEAQIVKVFAEEEPGFKTCKPEIFPVVRRTSVKDDAHSSKLDRTRKVQDGSSWYLAVGRNLCYLAEAGPGSPLDVRYQSFGLVNLEIFRANWTLHEERFVLSFREPFKPAVTLELASRYYRQIVITFLKADRFLKPCWPTTLQTMEVFRVTGLADPQLLIAGDNYGGLRRTLDAFLVAYHCSPVEWEINWKTSLAPEFRLLPPKAGNTYTNLQLLAVMRSLRYNGYFNSISFNGVDLTGLWDKTDLQGKTSVPYMNRSCIALNEVELGPVRFGSLLHQELHGLAFCSETVRQIDFTNCFPENSVRSQMSASGKWPAFLFPILNLLELGLTKCNRLLLSGNYLRSGDVEALIEALMTQTVEIQSLDISNCGLSDLALRDIFEVLFHQGHSLQYLDVSGNRGRLHATVLANLFQVIFDLRKLNVSGILMGDIPGSLFSFETLSRFENLEELDLSKFKINDATLHVLEAFLAQKPLPCEPQQYDRGDSRRSPINPACTIRKIALNNCSINGREAARLVRALGKHTNAHLHISGNPLEDGIEDLCRAISSTPGPAGLHMDMVEFREEASFVALMRALSVNRNISFVSLAGTAPIPPADAPCGTDVCEALEGFFARNTSVRFLDLSGYSGKLDEGQLGKGFARALRGLSSNSTLTHLRICNQNLHDDVGTLGSVIRLNSTLRMVDCQDNSWNLTSIQFLAKSLKLNRSVVEFPFEQREYDRVWRRVAADVRRQTGVGKAAMATQNEQENALRRALDKQVQELKDTVARNRLALEINSPFVIDHDESSRTGGGTGWPSLELKIPSSSQSRILPPHLTAANQQLLQQQATAPGPARLLDFDLDADLMGSPVDGLQMQQLQLQDGGGPRGAMRLHTVPATVRYDAVEIDVEDVAAPYHVGSDEGILETPPPGGLSPNGGGAAGSAGGASPEMPVSPRTPPPTTAAAAAMMMVSALPDRSSKESATTASAPSSPGGYGLNISAGSPRAAVPGYEFGPYFGAQNFVGSRFKVVGGLEAHMEE</sequence>
<dbReference type="InterPro" id="IPR052394">
    <property type="entry name" value="LRR-containing"/>
</dbReference>
<reference evidence="3 4" key="1">
    <citation type="journal article" date="2024" name="IMA Fungus">
        <title>IMA Genome - F19 : A genome assembly and annotation guide to empower mycologists, including annotated draft genome sequences of Ceratocystis pirilliformis, Diaporthe australafricana, Fusarium ophioides, Paecilomyces lecythidis, and Sporothrix stenoceras.</title>
        <authorList>
            <person name="Aylward J."/>
            <person name="Wilson A.M."/>
            <person name="Visagie C.M."/>
            <person name="Spraker J."/>
            <person name="Barnes I."/>
            <person name="Buitendag C."/>
            <person name="Ceriani C."/>
            <person name="Del Mar Angel L."/>
            <person name="du Plessis D."/>
            <person name="Fuchs T."/>
            <person name="Gasser K."/>
            <person name="Kramer D."/>
            <person name="Li W."/>
            <person name="Munsamy K."/>
            <person name="Piso A."/>
            <person name="Price J.L."/>
            <person name="Sonnekus B."/>
            <person name="Thomas C."/>
            <person name="van der Nest A."/>
            <person name="van Dijk A."/>
            <person name="van Heerden A."/>
            <person name="van Vuuren N."/>
            <person name="Yilmaz N."/>
            <person name="Duong T.A."/>
            <person name="van der Merwe N.A."/>
            <person name="Wingfield M.J."/>
            <person name="Wingfield B.D."/>
        </authorList>
    </citation>
    <scope>NUCLEOTIDE SEQUENCE [LARGE SCALE GENOMIC DNA]</scope>
    <source>
        <strain evidence="3 4">CMW 18300</strain>
    </source>
</reference>
<dbReference type="PANTHER" id="PTHR24114">
    <property type="entry name" value="LEUCINE RICH REPEAT FAMILY PROTEIN"/>
    <property type="match status" value="1"/>
</dbReference>
<comment type="caution">
    <text evidence="3">The sequence shown here is derived from an EMBL/GenBank/DDBJ whole genome shotgun (WGS) entry which is preliminary data.</text>
</comment>
<protein>
    <recommendedName>
        <fullName evidence="2">LRR-containing protein second PH domain-containing protein</fullName>
    </recommendedName>
</protein>
<proteinExistence type="predicted"/>
<feature type="domain" description="LRR-containing protein second PH" evidence="2">
    <location>
        <begin position="297"/>
        <end position="423"/>
    </location>
</feature>
<name>A0ABR3WHQ3_9PEZI</name>
<evidence type="ECO:0000313" key="3">
    <source>
        <dbReference type="EMBL" id="KAL1862489.1"/>
    </source>
</evidence>